<feature type="transmembrane region" description="Helical" evidence="1">
    <location>
        <begin position="76"/>
        <end position="97"/>
    </location>
</feature>
<dbReference type="PANTHER" id="PTHR43751:SF3">
    <property type="entry name" value="SULFATASE N-TERMINAL DOMAIN-CONTAINING PROTEIN"/>
    <property type="match status" value="1"/>
</dbReference>
<keyword evidence="1" id="KW-0472">Membrane</keyword>
<keyword evidence="3" id="KW-0378">Hydrolase</keyword>
<dbReference type="PANTHER" id="PTHR43751">
    <property type="entry name" value="SULFATASE"/>
    <property type="match status" value="1"/>
</dbReference>
<feature type="transmembrane region" description="Helical" evidence="1">
    <location>
        <begin position="51"/>
        <end position="69"/>
    </location>
</feature>
<dbReference type="SUPFAM" id="SSF53649">
    <property type="entry name" value="Alkaline phosphatase-like"/>
    <property type="match status" value="1"/>
</dbReference>
<sequence>MENALSRAGRGAQTTRVLVKKAIFAAIYFAAALILEIAAFLSAGLGVLPGYFLLDLSVLLMVTLGVFIVPGFVAQIVVIGVLLFLEAVLCVVDAILLDMSNMVFSFSMLNIIGEAGNVFNPRMLLGSLGLVIFALLFYGGVLTGCIFLQKKMKTAPCFEWHTALLLAFTVVISASACFGLYSASLFSFRRSDVQDSLYKYEDDMYLYETQFLTAEAFKKFGFFGFYSKNFFNWLGSGGDEITREERDEQLAELDDYFEGGEWNSALPANGYMAGRYRGKNVVLIVIESGEWYGINKDYTPTLYAMAKNGWRMSEYYARDKTNHSEALSVLGSYPAQLRNSIIPSGANGEGLLEHDFSFTLPHIMQSAGYTTNYFHANDSGFYSRGQTHGDLYGFENTHFLEDMSRLEGYYDKTWFYDFDRDSEMISQYLGAFTDGGENGRFYTMMLSLISHGHYDDLRGGDYPGEMTEEEKQQFSESCTVQNLETYYEYIDGYPTQYVDERFAVPHGERGEEGELTQEYLMFKRYQAGLMDLDVGVNRLVHYLEQTGELENTLFVFYADHNRYYDEQSYYFKQVADGVYYDTSLYNIPFFIWDGAMALEVENMYAAEEYVNDCEQFLSAYAGEFYYSLSRSGYYGGEVTKPCSSLDVLPTLLDLLGFDFNTNLYQGSSVFRAPVTTFVSRESGIFIRGIYFDGEILYLAAEEEDGVYTSFDGQLTLYPNGRLASEQGGARVIYTGELIGEEEGPVYADENGFICIRFAGGSRYFSDACNAFVEGLLRYDEKQEMLEDMYRYDYFAYRDIADLVHVSV</sequence>
<dbReference type="InterPro" id="IPR017850">
    <property type="entry name" value="Alkaline_phosphatase_core_sf"/>
</dbReference>
<dbReference type="InterPro" id="IPR000917">
    <property type="entry name" value="Sulfatase_N"/>
</dbReference>
<evidence type="ECO:0000259" key="2">
    <source>
        <dbReference type="Pfam" id="PF00884"/>
    </source>
</evidence>
<comment type="caution">
    <text evidence="3">The sequence shown here is derived from an EMBL/GenBank/DDBJ whole genome shotgun (WGS) entry which is preliminary data.</text>
</comment>
<keyword evidence="1" id="KW-0812">Transmembrane</keyword>
<gene>
    <name evidence="3" type="ORF">H9851_06590</name>
</gene>
<protein>
    <submittedName>
        <fullName evidence="3">Sulfatase-like hydrolase/transferase</fullName>
    </submittedName>
</protein>
<accession>A0A9D1W1K8</accession>
<feature type="transmembrane region" description="Helical" evidence="1">
    <location>
        <begin position="160"/>
        <end position="181"/>
    </location>
</feature>
<evidence type="ECO:0000256" key="1">
    <source>
        <dbReference type="SAM" id="Phobius"/>
    </source>
</evidence>
<name>A0A9D1W1K8_9FIRM</name>
<keyword evidence="1" id="KW-1133">Transmembrane helix</keyword>
<feature type="domain" description="Sulfatase N-terminal" evidence="2">
    <location>
        <begin position="279"/>
        <end position="656"/>
    </location>
</feature>
<dbReference type="InterPro" id="IPR052701">
    <property type="entry name" value="GAG_Ulvan_Degrading_Sulfatases"/>
</dbReference>
<organism evidence="3 4">
    <name type="scientific">Candidatus Borkfalkia faecavium</name>
    <dbReference type="NCBI Taxonomy" id="2838508"/>
    <lineage>
        <taxon>Bacteria</taxon>
        <taxon>Bacillati</taxon>
        <taxon>Bacillota</taxon>
        <taxon>Clostridia</taxon>
        <taxon>Christensenellales</taxon>
        <taxon>Christensenellaceae</taxon>
        <taxon>Candidatus Borkfalkia</taxon>
    </lineage>
</organism>
<evidence type="ECO:0000313" key="3">
    <source>
        <dbReference type="EMBL" id="HIX50924.1"/>
    </source>
</evidence>
<dbReference type="Pfam" id="PF00884">
    <property type="entry name" value="Sulfatase"/>
    <property type="match status" value="1"/>
</dbReference>
<proteinExistence type="predicted"/>
<reference evidence="3" key="1">
    <citation type="journal article" date="2021" name="PeerJ">
        <title>Extensive microbial diversity within the chicken gut microbiome revealed by metagenomics and culture.</title>
        <authorList>
            <person name="Gilroy R."/>
            <person name="Ravi A."/>
            <person name="Getino M."/>
            <person name="Pursley I."/>
            <person name="Horton D.L."/>
            <person name="Alikhan N.F."/>
            <person name="Baker D."/>
            <person name="Gharbi K."/>
            <person name="Hall N."/>
            <person name="Watson M."/>
            <person name="Adriaenssens E.M."/>
            <person name="Foster-Nyarko E."/>
            <person name="Jarju S."/>
            <person name="Secka A."/>
            <person name="Antonio M."/>
            <person name="Oren A."/>
            <person name="Chaudhuri R.R."/>
            <person name="La Ragione R."/>
            <person name="Hildebrand F."/>
            <person name="Pallen M.J."/>
        </authorList>
    </citation>
    <scope>NUCLEOTIDE SEQUENCE</scope>
    <source>
        <strain evidence="3">2189</strain>
    </source>
</reference>
<dbReference type="GO" id="GO:0016787">
    <property type="term" value="F:hydrolase activity"/>
    <property type="evidence" value="ECO:0007669"/>
    <property type="project" value="UniProtKB-KW"/>
</dbReference>
<dbReference type="EMBL" id="DXEW01000031">
    <property type="protein sequence ID" value="HIX50924.1"/>
    <property type="molecule type" value="Genomic_DNA"/>
</dbReference>
<reference evidence="3" key="2">
    <citation type="submission" date="2021-04" db="EMBL/GenBank/DDBJ databases">
        <authorList>
            <person name="Gilroy R."/>
        </authorList>
    </citation>
    <scope>NUCLEOTIDE SEQUENCE</scope>
    <source>
        <strain evidence="3">2189</strain>
    </source>
</reference>
<dbReference type="AlphaFoldDB" id="A0A9D1W1K8"/>
<dbReference type="Proteomes" id="UP000886847">
    <property type="component" value="Unassembled WGS sequence"/>
</dbReference>
<dbReference type="Gene3D" id="3.40.720.10">
    <property type="entry name" value="Alkaline Phosphatase, subunit A"/>
    <property type="match status" value="1"/>
</dbReference>
<feature type="transmembrane region" description="Helical" evidence="1">
    <location>
        <begin position="124"/>
        <end position="148"/>
    </location>
</feature>
<feature type="transmembrane region" description="Helical" evidence="1">
    <location>
        <begin position="21"/>
        <end position="45"/>
    </location>
</feature>
<evidence type="ECO:0000313" key="4">
    <source>
        <dbReference type="Proteomes" id="UP000886847"/>
    </source>
</evidence>